<gene>
    <name evidence="8" type="ORF">PAMC26510_15435</name>
</gene>
<proteinExistence type="predicted"/>
<keyword evidence="3 6" id="KW-0812">Transmembrane</keyword>
<keyword evidence="8" id="KW-0808">Transferase</keyword>
<dbReference type="InterPro" id="IPR032816">
    <property type="entry name" value="VTT_dom"/>
</dbReference>
<dbReference type="Pfam" id="PF00581">
    <property type="entry name" value="Rhodanese"/>
    <property type="match status" value="1"/>
</dbReference>
<keyword evidence="5 6" id="KW-0472">Membrane</keyword>
<dbReference type="SMART" id="SM00450">
    <property type="entry name" value="RHOD"/>
    <property type="match status" value="1"/>
</dbReference>
<dbReference type="EMBL" id="NBTY01000078">
    <property type="protein sequence ID" value="OTP74955.1"/>
    <property type="molecule type" value="Genomic_DNA"/>
</dbReference>
<evidence type="ECO:0000256" key="1">
    <source>
        <dbReference type="ARBA" id="ARBA00004651"/>
    </source>
</evidence>
<organism evidence="8 9">
    <name type="scientific">Caballeronia sordidicola</name>
    <name type="common">Burkholderia sordidicola</name>
    <dbReference type="NCBI Taxonomy" id="196367"/>
    <lineage>
        <taxon>Bacteria</taxon>
        <taxon>Pseudomonadati</taxon>
        <taxon>Pseudomonadota</taxon>
        <taxon>Betaproteobacteria</taxon>
        <taxon>Burkholderiales</taxon>
        <taxon>Burkholderiaceae</taxon>
        <taxon>Caballeronia</taxon>
    </lineage>
</organism>
<feature type="transmembrane region" description="Helical" evidence="6">
    <location>
        <begin position="104"/>
        <end position="122"/>
    </location>
</feature>
<feature type="transmembrane region" description="Helical" evidence="6">
    <location>
        <begin position="172"/>
        <end position="194"/>
    </location>
</feature>
<keyword evidence="4 6" id="KW-1133">Transmembrane helix</keyword>
<dbReference type="InterPro" id="IPR051311">
    <property type="entry name" value="DedA_domain"/>
</dbReference>
<evidence type="ECO:0000259" key="7">
    <source>
        <dbReference type="PROSITE" id="PS50206"/>
    </source>
</evidence>
<evidence type="ECO:0000313" key="9">
    <source>
        <dbReference type="Proteomes" id="UP000194546"/>
    </source>
</evidence>
<name>A0A242MU96_CABSO</name>
<evidence type="ECO:0000256" key="5">
    <source>
        <dbReference type="ARBA" id="ARBA00023136"/>
    </source>
</evidence>
<dbReference type="SUPFAM" id="SSF52821">
    <property type="entry name" value="Rhodanese/Cell cycle control phosphatase"/>
    <property type="match status" value="1"/>
</dbReference>
<feature type="transmembrane region" description="Helical" evidence="6">
    <location>
        <begin position="35"/>
        <end position="63"/>
    </location>
</feature>
<evidence type="ECO:0000313" key="8">
    <source>
        <dbReference type="EMBL" id="OTP74955.1"/>
    </source>
</evidence>
<dbReference type="Gene3D" id="3.40.250.10">
    <property type="entry name" value="Rhodanese-like domain"/>
    <property type="match status" value="1"/>
</dbReference>
<evidence type="ECO:0000256" key="2">
    <source>
        <dbReference type="ARBA" id="ARBA00022475"/>
    </source>
</evidence>
<dbReference type="PANTHER" id="PTHR42709:SF6">
    <property type="entry name" value="UNDECAPRENYL PHOSPHATE TRANSPORTER A"/>
    <property type="match status" value="1"/>
</dbReference>
<dbReference type="AlphaFoldDB" id="A0A242MU96"/>
<reference evidence="8 9" key="1">
    <citation type="submission" date="2017-03" db="EMBL/GenBank/DDBJ databases">
        <title>Genome analysis of strain PAMC 26510.</title>
        <authorList>
            <person name="Oh H.-M."/>
            <person name="Yang J.-A."/>
        </authorList>
    </citation>
    <scope>NUCLEOTIDE SEQUENCE [LARGE SCALE GENOMIC DNA]</scope>
    <source>
        <strain evidence="8 9">PAMC 26510</strain>
    </source>
</reference>
<dbReference type="RefSeq" id="WP_062000551.1">
    <property type="nucleotide sequence ID" value="NZ_NBTY01000078.1"/>
</dbReference>
<comment type="caution">
    <text evidence="8">The sequence shown here is derived from an EMBL/GenBank/DDBJ whole genome shotgun (WGS) entry which is preliminary data.</text>
</comment>
<dbReference type="InterPro" id="IPR036873">
    <property type="entry name" value="Rhodanese-like_dom_sf"/>
</dbReference>
<dbReference type="PANTHER" id="PTHR42709">
    <property type="entry name" value="ALKALINE PHOSPHATASE LIKE PROTEIN"/>
    <property type="match status" value="1"/>
</dbReference>
<dbReference type="Proteomes" id="UP000194546">
    <property type="component" value="Unassembled WGS sequence"/>
</dbReference>
<evidence type="ECO:0000256" key="4">
    <source>
        <dbReference type="ARBA" id="ARBA00022989"/>
    </source>
</evidence>
<dbReference type="GO" id="GO:0005886">
    <property type="term" value="C:plasma membrane"/>
    <property type="evidence" value="ECO:0007669"/>
    <property type="project" value="UniProtKB-SubCell"/>
</dbReference>
<dbReference type="Pfam" id="PF09335">
    <property type="entry name" value="VTT_dom"/>
    <property type="match status" value="1"/>
</dbReference>
<evidence type="ECO:0000256" key="6">
    <source>
        <dbReference type="SAM" id="Phobius"/>
    </source>
</evidence>
<comment type="subcellular location">
    <subcellularLocation>
        <location evidence="1">Cell membrane</location>
        <topology evidence="1">Multi-pass membrane protein</topology>
    </subcellularLocation>
</comment>
<dbReference type="PROSITE" id="PS50206">
    <property type="entry name" value="RHODANESE_3"/>
    <property type="match status" value="1"/>
</dbReference>
<protein>
    <submittedName>
        <fullName evidence="8">Rhodanese-related sulfurtransferase</fullName>
    </submittedName>
</protein>
<evidence type="ECO:0000256" key="3">
    <source>
        <dbReference type="ARBA" id="ARBA00022692"/>
    </source>
</evidence>
<dbReference type="InterPro" id="IPR001763">
    <property type="entry name" value="Rhodanese-like_dom"/>
</dbReference>
<feature type="domain" description="Rhodanese" evidence="7">
    <location>
        <begin position="218"/>
        <end position="309"/>
    </location>
</feature>
<dbReference type="GO" id="GO:0016740">
    <property type="term" value="F:transferase activity"/>
    <property type="evidence" value="ECO:0007669"/>
    <property type="project" value="UniProtKB-KW"/>
</dbReference>
<accession>A0A242MU96</accession>
<feature type="transmembrane region" description="Helical" evidence="6">
    <location>
        <begin position="134"/>
        <end position="152"/>
    </location>
</feature>
<sequence>MIQIPPSAITTWGSAVVFVNVLVTRLGVPLPIIPVLLFAGSAIAAGLLAFSHVLLAAVVAALIGDFAWFSAGRIYGARLTDFFSRRSLSVDASIRTTRSLFERFGIAIVAVAKFVPGLALITPPLMGTTVISPVRFVAWDAVGTIVWASFWLLGGALFEQQLAMLLMVLRPYGASILDVLAAAALLYLIYRFVLRWRIRRWLRRRVVTARKLDGMMKSASPPLIIDARKHADRDEQSVRIPGARLLDPDSPGTIDRSLRASAIVVYCSHSNDVTARRVCRRLRAKGFVNVRALYGGLDEWVRRGYPVEPLPLEFGEMDSSMVRS</sequence>
<keyword evidence="2" id="KW-1003">Cell membrane</keyword>